<accession>A0A7J0FL06</accession>
<keyword evidence="2" id="KW-1185">Reference proteome</keyword>
<name>A0A7J0FL06_9ERIC</name>
<sequence length="85" mass="9313">MASSSQNNFDLNDVPNVQPELRCSSFLSQKGHFMTNGSVMLDDAVAASVARGIITPQDEKLLADRTDVEAINDSWHSVFSVLLLF</sequence>
<protein>
    <submittedName>
        <fullName evidence="1">Uncharacterized protein</fullName>
    </submittedName>
</protein>
<dbReference type="Proteomes" id="UP000585474">
    <property type="component" value="Unassembled WGS sequence"/>
</dbReference>
<proteinExistence type="predicted"/>
<gene>
    <name evidence="1" type="ORF">Acr_13g0008090</name>
</gene>
<dbReference type="AlphaFoldDB" id="A0A7J0FL06"/>
<comment type="caution">
    <text evidence="1">The sequence shown here is derived from an EMBL/GenBank/DDBJ whole genome shotgun (WGS) entry which is preliminary data.</text>
</comment>
<dbReference type="EMBL" id="BJWL01000013">
    <property type="protein sequence ID" value="GFY99408.1"/>
    <property type="molecule type" value="Genomic_DNA"/>
</dbReference>
<evidence type="ECO:0000313" key="1">
    <source>
        <dbReference type="EMBL" id="GFY99408.1"/>
    </source>
</evidence>
<reference evidence="1 2" key="1">
    <citation type="submission" date="2019-07" db="EMBL/GenBank/DDBJ databases">
        <title>De Novo Assembly of kiwifruit Actinidia rufa.</title>
        <authorList>
            <person name="Sugita-Konishi S."/>
            <person name="Sato K."/>
            <person name="Mori E."/>
            <person name="Abe Y."/>
            <person name="Kisaki G."/>
            <person name="Hamano K."/>
            <person name="Suezawa K."/>
            <person name="Otani M."/>
            <person name="Fukuda T."/>
            <person name="Manabe T."/>
            <person name="Gomi K."/>
            <person name="Tabuchi M."/>
            <person name="Akimitsu K."/>
            <person name="Kataoka I."/>
        </authorList>
    </citation>
    <scope>NUCLEOTIDE SEQUENCE [LARGE SCALE GENOMIC DNA]</scope>
    <source>
        <strain evidence="2">cv. Fuchu</strain>
    </source>
</reference>
<evidence type="ECO:0000313" key="2">
    <source>
        <dbReference type="Proteomes" id="UP000585474"/>
    </source>
</evidence>
<organism evidence="1 2">
    <name type="scientific">Actinidia rufa</name>
    <dbReference type="NCBI Taxonomy" id="165716"/>
    <lineage>
        <taxon>Eukaryota</taxon>
        <taxon>Viridiplantae</taxon>
        <taxon>Streptophyta</taxon>
        <taxon>Embryophyta</taxon>
        <taxon>Tracheophyta</taxon>
        <taxon>Spermatophyta</taxon>
        <taxon>Magnoliopsida</taxon>
        <taxon>eudicotyledons</taxon>
        <taxon>Gunneridae</taxon>
        <taxon>Pentapetalae</taxon>
        <taxon>asterids</taxon>
        <taxon>Ericales</taxon>
        <taxon>Actinidiaceae</taxon>
        <taxon>Actinidia</taxon>
    </lineage>
</organism>